<name>A0A2H1W4K9_SPOFR</name>
<evidence type="ECO:0000313" key="1">
    <source>
        <dbReference type="EMBL" id="SOQ47978.1"/>
    </source>
</evidence>
<protein>
    <submittedName>
        <fullName evidence="1">SFRICE_006750</fullName>
    </submittedName>
</protein>
<accession>A0A2H1W4K9</accession>
<reference evidence="1" key="1">
    <citation type="submission" date="2016-07" db="EMBL/GenBank/DDBJ databases">
        <authorList>
            <person name="Bretaudeau A."/>
        </authorList>
    </citation>
    <scope>NUCLEOTIDE SEQUENCE</scope>
    <source>
        <strain evidence="1">Rice</strain>
        <tissue evidence="1">Whole body</tissue>
    </source>
</reference>
<gene>
    <name evidence="1" type="ORF">SFRICE_006750</name>
</gene>
<dbReference type="AlphaFoldDB" id="A0A2H1W4K9"/>
<sequence>MHGYPSLWNCDKYPSTKTHVDIGFFNGVVYMTRNNNLWITQRVAPCGNRTRYPLRGSQLPSHRTNRAVKLVIKHRVLVAHSEGGVAIIPTLGRRLGDRDRPTTSSECRRASGCRWRLVVLRGGLRGRPLFSSGRLSADDDDDDDRFLPKLFITVVRENSIVALVDGCVEDDLEVRHFGVQVVARSVLQHPPARAAFVRHCRQTNFK</sequence>
<dbReference type="EMBL" id="ODYU01006279">
    <property type="protein sequence ID" value="SOQ47978.1"/>
    <property type="molecule type" value="Genomic_DNA"/>
</dbReference>
<proteinExistence type="predicted"/>
<organism evidence="1">
    <name type="scientific">Spodoptera frugiperda</name>
    <name type="common">Fall armyworm</name>
    <dbReference type="NCBI Taxonomy" id="7108"/>
    <lineage>
        <taxon>Eukaryota</taxon>
        <taxon>Metazoa</taxon>
        <taxon>Ecdysozoa</taxon>
        <taxon>Arthropoda</taxon>
        <taxon>Hexapoda</taxon>
        <taxon>Insecta</taxon>
        <taxon>Pterygota</taxon>
        <taxon>Neoptera</taxon>
        <taxon>Endopterygota</taxon>
        <taxon>Lepidoptera</taxon>
        <taxon>Glossata</taxon>
        <taxon>Ditrysia</taxon>
        <taxon>Noctuoidea</taxon>
        <taxon>Noctuidae</taxon>
        <taxon>Amphipyrinae</taxon>
        <taxon>Spodoptera</taxon>
    </lineage>
</organism>